<feature type="transmembrane region" description="Helical" evidence="6">
    <location>
        <begin position="22"/>
        <end position="46"/>
    </location>
</feature>
<evidence type="ECO:0000256" key="4">
    <source>
        <dbReference type="ARBA" id="ARBA00022989"/>
    </source>
</evidence>
<comment type="similarity">
    <text evidence="2">Belongs to the GtrA family.</text>
</comment>
<keyword evidence="5 6" id="KW-0472">Membrane</keyword>
<dbReference type="EMBL" id="JAEHFL010000012">
    <property type="protein sequence ID" value="MBK3428540.1"/>
    <property type="molecule type" value="Genomic_DNA"/>
</dbReference>
<evidence type="ECO:0000256" key="5">
    <source>
        <dbReference type="ARBA" id="ARBA00023136"/>
    </source>
</evidence>
<dbReference type="RefSeq" id="WP_005329747.1">
    <property type="nucleotide sequence ID" value="NZ_CP175765.1"/>
</dbReference>
<keyword evidence="4 6" id="KW-1133">Transmembrane helix</keyword>
<evidence type="ECO:0000313" key="8">
    <source>
        <dbReference type="EMBL" id="MBK3428540.1"/>
    </source>
</evidence>
<evidence type="ECO:0000313" key="9">
    <source>
        <dbReference type="Proteomes" id="UP000603369"/>
    </source>
</evidence>
<dbReference type="AlphaFoldDB" id="A0A8I1LBT8"/>
<dbReference type="Pfam" id="PF04138">
    <property type="entry name" value="GtrA_DPMS_TM"/>
    <property type="match status" value="1"/>
</dbReference>
<dbReference type="InterPro" id="IPR051401">
    <property type="entry name" value="GtrA_CellWall_Glycosyl"/>
</dbReference>
<feature type="transmembrane region" description="Helical" evidence="6">
    <location>
        <begin position="52"/>
        <end position="70"/>
    </location>
</feature>
<feature type="transmembrane region" description="Helical" evidence="6">
    <location>
        <begin position="121"/>
        <end position="142"/>
    </location>
</feature>
<comment type="subcellular location">
    <subcellularLocation>
        <location evidence="1">Membrane</location>
        <topology evidence="1">Multi-pass membrane protein</topology>
    </subcellularLocation>
</comment>
<proteinExistence type="inferred from homology"/>
<protein>
    <submittedName>
        <fullName evidence="8">GtrA family protein</fullName>
    </submittedName>
</protein>
<feature type="transmembrane region" description="Helical" evidence="6">
    <location>
        <begin position="82"/>
        <end position="101"/>
    </location>
</feature>
<comment type="caution">
    <text evidence="8">The sequence shown here is derived from an EMBL/GenBank/DDBJ whole genome shotgun (WGS) entry which is preliminary data.</text>
</comment>
<organism evidence="8 9">
    <name type="scientific">Corynebacterium tuberculostearicum</name>
    <dbReference type="NCBI Taxonomy" id="38304"/>
    <lineage>
        <taxon>Bacteria</taxon>
        <taxon>Bacillati</taxon>
        <taxon>Actinomycetota</taxon>
        <taxon>Actinomycetes</taxon>
        <taxon>Mycobacteriales</taxon>
        <taxon>Corynebacteriaceae</taxon>
        <taxon>Corynebacterium</taxon>
    </lineage>
</organism>
<reference evidence="8 9" key="1">
    <citation type="submission" date="2020-12" db="EMBL/GenBank/DDBJ databases">
        <title>Draft genome sequence of the commensal strain Corynebacterium tuberculostearicum MFP09/CIP 102622 isolated from human skin.</title>
        <authorList>
            <person name="Boukerb A.M."/>
            <person name="Janvier X."/>
            <person name="Feuilloley M.G.J."/>
            <person name="Groboillot A."/>
        </authorList>
    </citation>
    <scope>NUCLEOTIDE SEQUENCE [LARGE SCALE GENOMIC DNA]</scope>
    <source>
        <strain evidence="8 9">CIP 102622</strain>
    </source>
</reference>
<gene>
    <name evidence="8" type="ORF">JDP02_08460</name>
</gene>
<evidence type="ECO:0000259" key="7">
    <source>
        <dbReference type="Pfam" id="PF04138"/>
    </source>
</evidence>
<keyword evidence="9" id="KW-1185">Reference proteome</keyword>
<dbReference type="PANTHER" id="PTHR38459:SF6">
    <property type="entry name" value="ARABINOGALACTAN BIOSYNTHESIS RECRUITING PROTEIN RV3789"/>
    <property type="match status" value="1"/>
</dbReference>
<dbReference type="Proteomes" id="UP000603369">
    <property type="component" value="Unassembled WGS sequence"/>
</dbReference>
<sequence length="146" mass="15745">MTNSADDAVEVKPSSTSLHTQLVRFISVGVFTAAIDYGLTLLLTYLGLHRSAAKAIGWVFGTIAAYLANARWTFGAKVSGRTAATVGILYASTFAVQNFLYWVLNEPLMALGFEGAVKDTIAFVIAQGVATVTNFAIQRAFIFKER</sequence>
<evidence type="ECO:0000256" key="2">
    <source>
        <dbReference type="ARBA" id="ARBA00009399"/>
    </source>
</evidence>
<dbReference type="InterPro" id="IPR007267">
    <property type="entry name" value="GtrA_DPMS_TM"/>
</dbReference>
<feature type="domain" description="GtrA/DPMS transmembrane" evidence="7">
    <location>
        <begin position="24"/>
        <end position="143"/>
    </location>
</feature>
<evidence type="ECO:0000256" key="6">
    <source>
        <dbReference type="SAM" id="Phobius"/>
    </source>
</evidence>
<dbReference type="PANTHER" id="PTHR38459">
    <property type="entry name" value="PROPHAGE BACTOPRENOL-LINKED GLUCOSE TRANSLOCASE HOMOLOG"/>
    <property type="match status" value="1"/>
</dbReference>
<evidence type="ECO:0000256" key="1">
    <source>
        <dbReference type="ARBA" id="ARBA00004141"/>
    </source>
</evidence>
<name>A0A8I1LBT8_9CORY</name>
<dbReference type="GO" id="GO:0005886">
    <property type="term" value="C:plasma membrane"/>
    <property type="evidence" value="ECO:0007669"/>
    <property type="project" value="TreeGrafter"/>
</dbReference>
<keyword evidence="3 6" id="KW-0812">Transmembrane</keyword>
<evidence type="ECO:0000256" key="3">
    <source>
        <dbReference type="ARBA" id="ARBA00022692"/>
    </source>
</evidence>
<dbReference type="GO" id="GO:0000271">
    <property type="term" value="P:polysaccharide biosynthetic process"/>
    <property type="evidence" value="ECO:0007669"/>
    <property type="project" value="InterPro"/>
</dbReference>
<accession>A0A8I1LBT8</accession>